<organism evidence="1">
    <name type="scientific">marine sediment metagenome</name>
    <dbReference type="NCBI Taxonomy" id="412755"/>
    <lineage>
        <taxon>unclassified sequences</taxon>
        <taxon>metagenomes</taxon>
        <taxon>ecological metagenomes</taxon>
    </lineage>
</organism>
<name>A0A0F9IEL9_9ZZZZ</name>
<accession>A0A0F9IEL9</accession>
<proteinExistence type="predicted"/>
<feature type="non-terminal residue" evidence="1">
    <location>
        <position position="1"/>
    </location>
</feature>
<dbReference type="AlphaFoldDB" id="A0A0F9IEL9"/>
<evidence type="ECO:0000313" key="1">
    <source>
        <dbReference type="EMBL" id="KKL85857.1"/>
    </source>
</evidence>
<reference evidence="1" key="1">
    <citation type="journal article" date="2015" name="Nature">
        <title>Complex archaea that bridge the gap between prokaryotes and eukaryotes.</title>
        <authorList>
            <person name="Spang A."/>
            <person name="Saw J.H."/>
            <person name="Jorgensen S.L."/>
            <person name="Zaremba-Niedzwiedzka K."/>
            <person name="Martijn J."/>
            <person name="Lind A.E."/>
            <person name="van Eijk R."/>
            <person name="Schleper C."/>
            <person name="Guy L."/>
            <person name="Ettema T.J."/>
        </authorList>
    </citation>
    <scope>NUCLEOTIDE SEQUENCE</scope>
</reference>
<comment type="caution">
    <text evidence="1">The sequence shown here is derived from an EMBL/GenBank/DDBJ whole genome shotgun (WGS) entry which is preliminary data.</text>
</comment>
<sequence>NLPFSAFETEVFNFSIVVDYDGTDSSDDSTLSTGWAWITIFDNRVWEMIILDIPSGTTGAEKADADIDFMFEKINRTHWRMTMWGTENSTAPNNPSSPSNIVYSGDQTIFQIDNWDEGIEFYVKSYAKDGLTSNTFYVSEVNITEWNRANSTLISKSIFDSSGFIDAASMEISVVNNSAFNKGDENISLYMSADDGDNWEAVTWTTGNETEWGADNFVFANQGKHLKFRIDFNNSNWNYNYTMIIGHLNVSVLEGNVSNLTFDFGDDGTVDVTFSGELNSTNSPQEINLSFVNISSAFTDANRFTNNSFTYPHLYKIPLSIYSDSRGILQISSINLTYNPNPVSLNTTTILGTLSSSINDTLFRIPIAASNSSVGTNASINIGDIRYDYKGGKDEFLITLHDPSYTLNVTRKITSYYSDFYKNLPYTWATDIFFLPRTNSSKNVSAYGQTSTIPVFNITATNYGGMNFNFSLKVNETFSCMDITWNATGSEKPADQKINATLQEVSSNVGYLSNTQIWLWADLDNCNASQIRILTPYIFIDSCCIGCEVCL</sequence>
<protein>
    <submittedName>
        <fullName evidence="1">Uncharacterized protein</fullName>
    </submittedName>
</protein>
<gene>
    <name evidence="1" type="ORF">LCGC14_1950530</name>
</gene>
<dbReference type="EMBL" id="LAZR01021282">
    <property type="protein sequence ID" value="KKL85857.1"/>
    <property type="molecule type" value="Genomic_DNA"/>
</dbReference>